<evidence type="ECO:0000256" key="9">
    <source>
        <dbReference type="SAM" id="Phobius"/>
    </source>
</evidence>
<gene>
    <name evidence="11" type="ORF">SAMN04488052_10145</name>
</gene>
<evidence type="ECO:0000313" key="11">
    <source>
        <dbReference type="EMBL" id="SEO43144.1"/>
    </source>
</evidence>
<dbReference type="InterPro" id="IPR011990">
    <property type="entry name" value="TPR-like_helical_dom_sf"/>
</dbReference>
<dbReference type="Pfam" id="PF09976">
    <property type="entry name" value="TPR_21"/>
    <property type="match status" value="1"/>
</dbReference>
<dbReference type="PIRSF" id="PIRSF006170">
    <property type="entry name" value="YfgM"/>
    <property type="match status" value="1"/>
</dbReference>
<sequence>MSDEEQVEKLREWWQEHGRAVIAGIIIAVGGVIGWQQWGAYQDRQAEAASATYMQFVEARDTGADADTVVRRGQRVLDDFGSSTYAAMAGMQLATYQAQQDAADDAVDTLQWVIDNAADKPFRDLARLRLAQIHYGHDRLDDALAVLEDAEDGPYEGRYEELRGDIHAARGDREEARTAYRNALDADAVSGMRRTLIELKLNEMGGEASA</sequence>
<name>A0A1H8PN87_9GAMM</name>
<evidence type="ECO:0000256" key="2">
    <source>
        <dbReference type="ARBA" id="ARBA00022475"/>
    </source>
</evidence>
<evidence type="ECO:0000256" key="5">
    <source>
        <dbReference type="ARBA" id="ARBA00023136"/>
    </source>
</evidence>
<dbReference type="OrthoDB" id="9789675at2"/>
<comment type="subcellular location">
    <subcellularLocation>
        <location evidence="1">Cell membrane</location>
        <topology evidence="1">Single-pass type II membrane protein</topology>
    </subcellularLocation>
</comment>
<dbReference type="AlphaFoldDB" id="A0A1H8PN87"/>
<dbReference type="InterPro" id="IPR026039">
    <property type="entry name" value="YfgM"/>
</dbReference>
<feature type="transmembrane region" description="Helical" evidence="9">
    <location>
        <begin position="20"/>
        <end position="38"/>
    </location>
</feature>
<evidence type="ECO:0000256" key="7">
    <source>
        <dbReference type="ARBA" id="ARBA00024197"/>
    </source>
</evidence>
<dbReference type="PANTHER" id="PTHR38035:SF1">
    <property type="entry name" value="ANCILLARY SECYEG TRANSLOCON SUBUNIT"/>
    <property type="match status" value="1"/>
</dbReference>
<keyword evidence="6" id="KW-0143">Chaperone</keyword>
<dbReference type="EMBL" id="FOEG01000001">
    <property type="protein sequence ID" value="SEO43144.1"/>
    <property type="molecule type" value="Genomic_DNA"/>
</dbReference>
<evidence type="ECO:0000256" key="1">
    <source>
        <dbReference type="ARBA" id="ARBA00004401"/>
    </source>
</evidence>
<dbReference type="InterPro" id="IPR018704">
    <property type="entry name" value="SecYEG/CpoB_TPR"/>
</dbReference>
<protein>
    <recommendedName>
        <fullName evidence="8">Ancillary SecYEG translocon subunit</fullName>
    </recommendedName>
</protein>
<accession>A0A1H8PN87</accession>
<keyword evidence="2" id="KW-1003">Cell membrane</keyword>
<dbReference type="GO" id="GO:0005886">
    <property type="term" value="C:plasma membrane"/>
    <property type="evidence" value="ECO:0007669"/>
    <property type="project" value="UniProtKB-SubCell"/>
</dbReference>
<evidence type="ECO:0000256" key="4">
    <source>
        <dbReference type="ARBA" id="ARBA00022989"/>
    </source>
</evidence>
<keyword evidence="12" id="KW-1185">Reference proteome</keyword>
<dbReference type="Proteomes" id="UP000199657">
    <property type="component" value="Unassembled WGS sequence"/>
</dbReference>
<proteinExistence type="inferred from homology"/>
<dbReference type="Gene3D" id="1.25.40.10">
    <property type="entry name" value="Tetratricopeptide repeat domain"/>
    <property type="match status" value="1"/>
</dbReference>
<evidence type="ECO:0000256" key="6">
    <source>
        <dbReference type="ARBA" id="ARBA00023186"/>
    </source>
</evidence>
<comment type="similarity">
    <text evidence="7">Belongs to the YfgM family.</text>
</comment>
<evidence type="ECO:0000259" key="10">
    <source>
        <dbReference type="Pfam" id="PF09976"/>
    </source>
</evidence>
<keyword evidence="3 9" id="KW-0812">Transmembrane</keyword>
<reference evidence="11 12" key="1">
    <citation type="submission" date="2016-10" db="EMBL/GenBank/DDBJ databases">
        <authorList>
            <person name="de Groot N.N."/>
        </authorList>
    </citation>
    <scope>NUCLEOTIDE SEQUENCE [LARGE SCALE GENOMIC DNA]</scope>
    <source>
        <strain evidence="11 12">CGMCC 1.6291</strain>
    </source>
</reference>
<dbReference type="SUPFAM" id="SSF48452">
    <property type="entry name" value="TPR-like"/>
    <property type="match status" value="1"/>
</dbReference>
<feature type="domain" description="Ancillary SecYEG translocon subunit/Cell division coordinator CpoB TPR" evidence="10">
    <location>
        <begin position="11"/>
        <end position="205"/>
    </location>
</feature>
<dbReference type="PANTHER" id="PTHR38035">
    <property type="entry name" value="UPF0070 PROTEIN YFGM"/>
    <property type="match status" value="1"/>
</dbReference>
<keyword evidence="4 9" id="KW-1133">Transmembrane helix</keyword>
<organism evidence="11 12">
    <name type="scientific">Aquisalimonas asiatica</name>
    <dbReference type="NCBI Taxonomy" id="406100"/>
    <lineage>
        <taxon>Bacteria</taxon>
        <taxon>Pseudomonadati</taxon>
        <taxon>Pseudomonadota</taxon>
        <taxon>Gammaproteobacteria</taxon>
        <taxon>Chromatiales</taxon>
        <taxon>Ectothiorhodospiraceae</taxon>
        <taxon>Aquisalimonas</taxon>
    </lineage>
</organism>
<keyword evidence="5 9" id="KW-0472">Membrane</keyword>
<dbReference type="RefSeq" id="WP_091638917.1">
    <property type="nucleotide sequence ID" value="NZ_FOEG01000001.1"/>
</dbReference>
<dbReference type="GO" id="GO:0044877">
    <property type="term" value="F:protein-containing complex binding"/>
    <property type="evidence" value="ECO:0007669"/>
    <property type="project" value="InterPro"/>
</dbReference>
<evidence type="ECO:0000313" key="12">
    <source>
        <dbReference type="Proteomes" id="UP000199657"/>
    </source>
</evidence>
<dbReference type="STRING" id="406100.SAMN04488052_10145"/>
<evidence type="ECO:0000256" key="3">
    <source>
        <dbReference type="ARBA" id="ARBA00022692"/>
    </source>
</evidence>
<evidence type="ECO:0000256" key="8">
    <source>
        <dbReference type="ARBA" id="ARBA00024235"/>
    </source>
</evidence>